<dbReference type="Proteomes" id="UP000481109">
    <property type="component" value="Unassembled WGS sequence"/>
</dbReference>
<feature type="domain" description="Peptidase M14" evidence="1">
    <location>
        <begin position="14"/>
        <end position="103"/>
    </location>
</feature>
<dbReference type="Pfam" id="PF00246">
    <property type="entry name" value="Peptidase_M14"/>
    <property type="match status" value="1"/>
</dbReference>
<dbReference type="GO" id="GO:0008270">
    <property type="term" value="F:zinc ion binding"/>
    <property type="evidence" value="ECO:0007669"/>
    <property type="project" value="InterPro"/>
</dbReference>
<dbReference type="GO" id="GO:0006508">
    <property type="term" value="P:proteolysis"/>
    <property type="evidence" value="ECO:0007669"/>
    <property type="project" value="InterPro"/>
</dbReference>
<protein>
    <submittedName>
        <fullName evidence="2">3-hydroxyacyl-CoA dehydrogenase</fullName>
    </submittedName>
</protein>
<evidence type="ECO:0000313" key="3">
    <source>
        <dbReference type="Proteomes" id="UP000481109"/>
    </source>
</evidence>
<dbReference type="EMBL" id="JAAKZW010000094">
    <property type="protein sequence ID" value="NGO78242.1"/>
    <property type="molecule type" value="Genomic_DNA"/>
</dbReference>
<proteinExistence type="predicted"/>
<comment type="caution">
    <text evidence="2">The sequence shown here is derived from an EMBL/GenBank/DDBJ whole genome shotgun (WGS) entry which is preliminary data.</text>
</comment>
<name>A0A6G4XM31_9ACTN</name>
<evidence type="ECO:0000313" key="2">
    <source>
        <dbReference type="EMBL" id="NGO78242.1"/>
    </source>
</evidence>
<reference evidence="2 3" key="1">
    <citation type="submission" date="2020-02" db="EMBL/GenBank/DDBJ databases">
        <title>Whole-genome analyses of novel actinobacteria.</title>
        <authorList>
            <person name="Sahin N."/>
            <person name="Tokatli A."/>
        </authorList>
    </citation>
    <scope>NUCLEOTIDE SEQUENCE [LARGE SCALE GENOMIC DNA]</scope>
    <source>
        <strain evidence="2 3">YC504</strain>
    </source>
</reference>
<dbReference type="GO" id="GO:0004181">
    <property type="term" value="F:metallocarboxypeptidase activity"/>
    <property type="evidence" value="ECO:0007669"/>
    <property type="project" value="InterPro"/>
</dbReference>
<dbReference type="AlphaFoldDB" id="A0A6G4XM31"/>
<gene>
    <name evidence="2" type="ORF">G6045_21620</name>
</gene>
<dbReference type="Gene3D" id="3.40.630.10">
    <property type="entry name" value="Zn peptidases"/>
    <property type="match status" value="1"/>
</dbReference>
<keyword evidence="3" id="KW-1185">Reference proteome</keyword>
<dbReference type="SUPFAM" id="SSF53187">
    <property type="entry name" value="Zn-dependent exopeptidases"/>
    <property type="match status" value="1"/>
</dbReference>
<organism evidence="2 3">
    <name type="scientific">Streptomyces mesophilus</name>
    <dbReference type="NCBI Taxonomy" id="1775132"/>
    <lineage>
        <taxon>Bacteria</taxon>
        <taxon>Bacillati</taxon>
        <taxon>Actinomycetota</taxon>
        <taxon>Actinomycetes</taxon>
        <taxon>Kitasatosporales</taxon>
        <taxon>Streptomycetaceae</taxon>
        <taxon>Streptomyces</taxon>
    </lineage>
</organism>
<evidence type="ECO:0000259" key="1">
    <source>
        <dbReference type="Pfam" id="PF00246"/>
    </source>
</evidence>
<sequence>MYGYPAAEDVECAVRRLAEEHPGLLRLREVGRSGDGRPLLLLSAGEGARTVLTVAGAHANEPVGGACVLALARQFATDPRALAELDCTWHALLCLDPDGARRHQGMEGPSLLAYHRGFYRPNFTRQPEFLPGAGDERPVMPESQALVAVLDELRPTVQFSLHGNEVGGSFLQLTAPLAGAAGAFRGVAADLGVPVEFRPFDGIDWVADSPGVLRLPAGGQDKEEKDPSGFLSRATWTYPAKYGTVSVVLEAPMWAAPAVSDPTPVADPAGELHKVGDLLLGRLQQVSDALAGVPEPSSLCQAAARELLDVAPEVAVTWRQYAPGTSGIAATAGSGASMGIAARRIPLRAAAMMRRALFAEGRTTAAQTLGWLMREWCAELSAEFAPRWVPVSTQVALQARVMREIVRLAPPLT</sequence>
<dbReference type="InterPro" id="IPR000834">
    <property type="entry name" value="Peptidase_M14"/>
</dbReference>
<accession>A0A6G4XM31</accession>